<proteinExistence type="predicted"/>
<evidence type="ECO:0000313" key="2">
    <source>
        <dbReference type="EMBL" id="GAA1683995.1"/>
    </source>
</evidence>
<evidence type="ECO:0000256" key="1">
    <source>
        <dbReference type="SAM" id="MobiDB-lite"/>
    </source>
</evidence>
<gene>
    <name evidence="2" type="ORF">GCM10009733_095560</name>
</gene>
<accession>A0ABN2H963</accession>
<dbReference type="Proteomes" id="UP001500064">
    <property type="component" value="Unassembled WGS sequence"/>
</dbReference>
<reference evidence="2 3" key="1">
    <citation type="journal article" date="2019" name="Int. J. Syst. Evol. Microbiol.">
        <title>The Global Catalogue of Microorganisms (GCM) 10K type strain sequencing project: providing services to taxonomists for standard genome sequencing and annotation.</title>
        <authorList>
            <consortium name="The Broad Institute Genomics Platform"/>
            <consortium name="The Broad Institute Genome Sequencing Center for Infectious Disease"/>
            <person name="Wu L."/>
            <person name="Ma J."/>
        </authorList>
    </citation>
    <scope>NUCLEOTIDE SEQUENCE [LARGE SCALE GENOMIC DNA]</scope>
    <source>
        <strain evidence="2 3">JCM 13929</strain>
    </source>
</reference>
<comment type="caution">
    <text evidence="2">The sequence shown here is derived from an EMBL/GenBank/DDBJ whole genome shotgun (WGS) entry which is preliminary data.</text>
</comment>
<protein>
    <submittedName>
        <fullName evidence="2">Uncharacterized protein</fullName>
    </submittedName>
</protein>
<dbReference type="EMBL" id="BAAAMU010000135">
    <property type="protein sequence ID" value="GAA1683995.1"/>
    <property type="molecule type" value="Genomic_DNA"/>
</dbReference>
<evidence type="ECO:0000313" key="3">
    <source>
        <dbReference type="Proteomes" id="UP001500064"/>
    </source>
</evidence>
<keyword evidence="3" id="KW-1185">Reference proteome</keyword>
<feature type="region of interest" description="Disordered" evidence="1">
    <location>
        <begin position="1"/>
        <end position="27"/>
    </location>
</feature>
<name>A0ABN2H963_9ACTN</name>
<sequence length="61" mass="6169">MLMDSVTAGAEPGVQFPNGGGLPEQAPVPIGAGGWMVRAVRASPIEDTSVGVIQLLPQPSN</sequence>
<organism evidence="2 3">
    <name type="scientific">Nonomuraea maheshkhaliensis</name>
    <dbReference type="NCBI Taxonomy" id="419590"/>
    <lineage>
        <taxon>Bacteria</taxon>
        <taxon>Bacillati</taxon>
        <taxon>Actinomycetota</taxon>
        <taxon>Actinomycetes</taxon>
        <taxon>Streptosporangiales</taxon>
        <taxon>Streptosporangiaceae</taxon>
        <taxon>Nonomuraea</taxon>
    </lineage>
</organism>